<evidence type="ECO:0000256" key="2">
    <source>
        <dbReference type="SAM" id="SignalP"/>
    </source>
</evidence>
<sequence length="111" mass="11424">MEVGKHMKRNLIRVTTVGAALGIAGLIAPAGANAAPVDENNCAKVSSPGSPAGWGNTFSDERGQAGKHSDVKVNDDDGSLQFVTTGDTPRQASYHTAGRLPLADVAKKPLT</sequence>
<evidence type="ECO:0000256" key="1">
    <source>
        <dbReference type="SAM" id="MobiDB-lite"/>
    </source>
</evidence>
<dbReference type="AlphaFoldDB" id="F9VVD7"/>
<dbReference type="EMBL" id="BACI01000056">
    <property type="protein sequence ID" value="GAA12760.1"/>
    <property type="molecule type" value="Genomic_DNA"/>
</dbReference>
<dbReference type="eggNOG" id="ENOG5031EFB">
    <property type="taxonomic scope" value="Bacteria"/>
</dbReference>
<accession>F9VVD7</accession>
<name>F9VVD7_9ACTN</name>
<dbReference type="STRING" id="1027371.GOALK_056_01930"/>
<protein>
    <submittedName>
        <fullName evidence="3">Uncharacterized protein</fullName>
    </submittedName>
</protein>
<evidence type="ECO:0000313" key="3">
    <source>
        <dbReference type="EMBL" id="GAA12760.1"/>
    </source>
</evidence>
<feature type="chain" id="PRO_5003394575" evidence="2">
    <location>
        <begin position="35"/>
        <end position="111"/>
    </location>
</feature>
<keyword evidence="2" id="KW-0732">Signal</keyword>
<feature type="region of interest" description="Disordered" evidence="1">
    <location>
        <begin position="43"/>
        <end position="78"/>
    </location>
</feature>
<comment type="caution">
    <text evidence="3">The sequence shown here is derived from an EMBL/GenBank/DDBJ whole genome shotgun (WGS) entry which is preliminary data.</text>
</comment>
<feature type="signal peptide" evidence="2">
    <location>
        <begin position="1"/>
        <end position="34"/>
    </location>
</feature>
<dbReference type="Proteomes" id="UP000003558">
    <property type="component" value="Unassembled WGS sequence"/>
</dbReference>
<reference evidence="3 4" key="1">
    <citation type="submission" date="2011-05" db="EMBL/GenBank/DDBJ databases">
        <title>Whole genome shotgun sequence of Gordonia alkanivorans NBRC 16433.</title>
        <authorList>
            <person name="Hosoyama A."/>
            <person name="Nakamura S."/>
            <person name="Takarada H."/>
            <person name="Tsuchikane K."/>
            <person name="Yamazaki S."/>
            <person name="Fujita N."/>
        </authorList>
    </citation>
    <scope>NUCLEOTIDE SEQUENCE [LARGE SCALE GENOMIC DNA]</scope>
    <source>
        <strain evidence="3 4">NBRC 16433</strain>
    </source>
</reference>
<organism evidence="3 4">
    <name type="scientific">Gordonia alkanivorans NBRC 16433</name>
    <dbReference type="NCBI Taxonomy" id="1027371"/>
    <lineage>
        <taxon>Bacteria</taxon>
        <taxon>Bacillati</taxon>
        <taxon>Actinomycetota</taxon>
        <taxon>Actinomycetes</taxon>
        <taxon>Mycobacteriales</taxon>
        <taxon>Gordoniaceae</taxon>
        <taxon>Gordonia</taxon>
    </lineage>
</organism>
<proteinExistence type="predicted"/>
<gene>
    <name evidence="3" type="ORF">GOALK_056_01930</name>
</gene>
<feature type="compositionally biased region" description="Basic and acidic residues" evidence="1">
    <location>
        <begin position="59"/>
        <end position="75"/>
    </location>
</feature>
<evidence type="ECO:0000313" key="4">
    <source>
        <dbReference type="Proteomes" id="UP000003558"/>
    </source>
</evidence>